<dbReference type="PANTHER" id="PTHR10957">
    <property type="entry name" value="RAP1 GTPASE-GDP DISSOCIATION STIMULATOR 1"/>
    <property type="match status" value="1"/>
</dbReference>
<dbReference type="InParanoid" id="A0A7R8YNZ3"/>
<organism evidence="7 8">
    <name type="scientific">Hermetia illucens</name>
    <name type="common">Black soldier fly</name>
    <dbReference type="NCBI Taxonomy" id="343691"/>
    <lineage>
        <taxon>Eukaryota</taxon>
        <taxon>Metazoa</taxon>
        <taxon>Ecdysozoa</taxon>
        <taxon>Arthropoda</taxon>
        <taxon>Hexapoda</taxon>
        <taxon>Insecta</taxon>
        <taxon>Pterygota</taxon>
        <taxon>Neoptera</taxon>
        <taxon>Endopterygota</taxon>
        <taxon>Diptera</taxon>
        <taxon>Brachycera</taxon>
        <taxon>Stratiomyomorpha</taxon>
        <taxon>Stratiomyidae</taxon>
        <taxon>Hermetiinae</taxon>
        <taxon>Hermetia</taxon>
    </lineage>
</organism>
<name>A0A7R8YNZ3_HERIL</name>
<dbReference type="OrthoDB" id="26149at2759"/>
<proteinExistence type="predicted"/>
<dbReference type="GO" id="GO:0005829">
    <property type="term" value="C:cytosol"/>
    <property type="evidence" value="ECO:0007669"/>
    <property type="project" value="UniProtKB-SubCell"/>
</dbReference>
<sequence length="662" mass="73579">EIDDIIDGLKNATIENTESTLSLLNKVTTSEPNSFDNYNLTEPLLRIITSSNVEVCKEAAKCIAEVTKTEAQRKKFTQKEIIEALINCLRRNSNENFDMDLTIQICRALGNICYMNDDARNMILNIEGDADLMRLLDIEAGCDSSKDLQFIKVRGGFISNYLLGGEILAKRAMELKIMDKIQAIIDKCMTNVEQNEDLLLNILPPLSILTENVSDLNFEPKLNKQLAQILAGSTNPDLAELCLELLHYQAENDDVKLLLAKEGLCETIYKLLEKYKTLASTSEARALMKLACDLIVLILTGDESMHYLYSTPLLKNMEDWLDSYDIDLLTTGVLALGNFARTDSHCIDMVENKIMNKLLAILSKNNGVDDDMRLQHALLSTLRNLVIPKPNKGAVIEAGLVQTILPMLEIHQPPVVFKLLGTLRMTVDGQESLALELLQNKKLIEQLVHWSKSSDYAGVTGESLRLMAWLIKHAYHTRSSVPSTSAVYIKPDEKGCSLVNPAEPVTATAGIGEASSSTGESCSDITSLRAFIHTEGTVDSMINMLTSQHLVMQNEALIALSILSTMFLCESNEDSSMSSVPSSSKSTALVHLDDLFIQSELGKKLSEFIGRSSDTMTKEIVENLKIFTSLLRNSEKLIKHLEQYNIDELLKSIPILTEYCTL</sequence>
<dbReference type="Gene3D" id="1.25.10.10">
    <property type="entry name" value="Leucine-rich Repeat Variant"/>
    <property type="match status" value="2"/>
</dbReference>
<dbReference type="SUPFAM" id="SSF48371">
    <property type="entry name" value="ARM repeat"/>
    <property type="match status" value="1"/>
</dbReference>
<evidence type="ECO:0000256" key="2">
    <source>
        <dbReference type="ARBA" id="ARBA00004240"/>
    </source>
</evidence>
<keyword evidence="8" id="KW-1185">Reference proteome</keyword>
<evidence type="ECO:0008006" key="9">
    <source>
        <dbReference type="Google" id="ProtNLM"/>
    </source>
</evidence>
<evidence type="ECO:0000256" key="3">
    <source>
        <dbReference type="ARBA" id="ARBA00004514"/>
    </source>
</evidence>
<dbReference type="FunCoup" id="A0A7R8YNZ3">
    <property type="interactions" value="2131"/>
</dbReference>
<dbReference type="InterPro" id="IPR016024">
    <property type="entry name" value="ARM-type_fold"/>
</dbReference>
<keyword evidence="6" id="KW-0496">Mitochondrion</keyword>
<dbReference type="InterPro" id="IPR011989">
    <property type="entry name" value="ARM-like"/>
</dbReference>
<dbReference type="Proteomes" id="UP000594454">
    <property type="component" value="Chromosome 1"/>
</dbReference>
<dbReference type="GO" id="GO:0005085">
    <property type="term" value="F:guanyl-nucleotide exchange factor activity"/>
    <property type="evidence" value="ECO:0007669"/>
    <property type="project" value="InterPro"/>
</dbReference>
<comment type="subcellular location">
    <subcellularLocation>
        <location evidence="3">Cytoplasm</location>
        <location evidence="3">Cytosol</location>
    </subcellularLocation>
    <subcellularLocation>
        <location evidence="2">Endoplasmic reticulum</location>
    </subcellularLocation>
    <subcellularLocation>
        <location evidence="1">Mitochondrion</location>
    </subcellularLocation>
</comment>
<dbReference type="AlphaFoldDB" id="A0A7R8YNZ3"/>
<feature type="non-terminal residue" evidence="7">
    <location>
        <position position="1"/>
    </location>
</feature>
<keyword evidence="5" id="KW-0256">Endoplasmic reticulum</keyword>
<dbReference type="GO" id="GO:0005739">
    <property type="term" value="C:mitochondrion"/>
    <property type="evidence" value="ECO:0007669"/>
    <property type="project" value="UniProtKB-SubCell"/>
</dbReference>
<evidence type="ECO:0000313" key="8">
    <source>
        <dbReference type="Proteomes" id="UP000594454"/>
    </source>
</evidence>
<evidence type="ECO:0000313" key="7">
    <source>
        <dbReference type="EMBL" id="CAD7076841.1"/>
    </source>
</evidence>
<dbReference type="FunFam" id="1.25.10.10:FF:000858">
    <property type="entry name" value="Vimar"/>
    <property type="match status" value="1"/>
</dbReference>
<gene>
    <name evidence="7" type="ORF">HERILL_LOCUS232</name>
</gene>
<reference evidence="7 8" key="1">
    <citation type="submission" date="2020-11" db="EMBL/GenBank/DDBJ databases">
        <authorList>
            <person name="Wallbank WR R."/>
            <person name="Pardo Diaz C."/>
            <person name="Kozak K."/>
            <person name="Martin S."/>
            <person name="Jiggins C."/>
            <person name="Moest M."/>
            <person name="Warren A I."/>
            <person name="Generalovic N T."/>
            <person name="Byers J.R.P. K."/>
            <person name="Montejo-Kovacevich G."/>
            <person name="Yen C E."/>
        </authorList>
    </citation>
    <scope>NUCLEOTIDE SEQUENCE [LARGE SCALE GENOMIC DNA]</scope>
</reference>
<keyword evidence="4" id="KW-0963">Cytoplasm</keyword>
<dbReference type="InterPro" id="IPR000225">
    <property type="entry name" value="Armadillo"/>
</dbReference>
<dbReference type="SMART" id="SM00185">
    <property type="entry name" value="ARM"/>
    <property type="match status" value="3"/>
</dbReference>
<evidence type="ECO:0000256" key="4">
    <source>
        <dbReference type="ARBA" id="ARBA00022490"/>
    </source>
</evidence>
<evidence type="ECO:0000256" key="1">
    <source>
        <dbReference type="ARBA" id="ARBA00004173"/>
    </source>
</evidence>
<protein>
    <recommendedName>
        <fullName evidence="9">Rap1 GTPase-GDP dissociation stimulator 1</fullName>
    </recommendedName>
</protein>
<dbReference type="InterPro" id="IPR040144">
    <property type="entry name" value="RAP1GDS1"/>
</dbReference>
<evidence type="ECO:0000256" key="5">
    <source>
        <dbReference type="ARBA" id="ARBA00022824"/>
    </source>
</evidence>
<evidence type="ECO:0000256" key="6">
    <source>
        <dbReference type="ARBA" id="ARBA00023128"/>
    </source>
</evidence>
<dbReference type="GO" id="GO:0005783">
    <property type="term" value="C:endoplasmic reticulum"/>
    <property type="evidence" value="ECO:0007669"/>
    <property type="project" value="UniProtKB-SubCell"/>
</dbReference>
<dbReference type="EMBL" id="LR899009">
    <property type="protein sequence ID" value="CAD7076841.1"/>
    <property type="molecule type" value="Genomic_DNA"/>
</dbReference>
<accession>A0A7R8YNZ3</accession>